<dbReference type="AGR" id="MGI:1351332"/>
<reference evidence="1" key="7">
    <citation type="journal article" date="2005" name="Science">
        <title>The Transcriptional Landscape of the Mammalian Genome.</title>
        <authorList>
            <consortium name="The FANTOM Consortium"/>
            <consortium name="Riken Genome Exploration Research Group and Genome Science Group (Genome Network Project Core Group)"/>
        </authorList>
    </citation>
    <scope>NUCLEOTIDE SEQUENCE</scope>
    <source>
        <strain evidence="1">C57BL/6J</strain>
        <tissue evidence="1">Thymus</tissue>
    </source>
</reference>
<reference evidence="1" key="4">
    <citation type="journal article" date="2001" name="Nature">
        <title>Functional annotation of a full-length mouse cDNA collection.</title>
        <authorList>
            <consortium name="The RIKEN Genome Exploration Research Group Phase II Team and the FANTOM Consortium"/>
        </authorList>
    </citation>
    <scope>NUCLEOTIDE SEQUENCE</scope>
    <source>
        <strain evidence="1">C57BL/6J</strain>
        <tissue evidence="1">Thymus</tissue>
    </source>
</reference>
<reference evidence="1" key="5">
    <citation type="submission" date="2001-07" db="EMBL/GenBank/DDBJ databases">
        <authorList>
            <person name="Adachi J."/>
            <person name="Aizawa K."/>
            <person name="Akimura T."/>
            <person name="Arakawa T."/>
            <person name="Bono H."/>
            <person name="Carninci P."/>
            <person name="Fukuda S."/>
            <person name="Furuno M."/>
            <person name="Hanagaki T."/>
            <person name="Hara A."/>
            <person name="Hashizume W."/>
            <person name="Hayashida K."/>
            <person name="Hayatsu N."/>
            <person name="Hiramoto K."/>
            <person name="Hiraoka T."/>
            <person name="Hirozane T."/>
            <person name="Hori F."/>
            <person name="Imotani K."/>
            <person name="Ishii Y."/>
            <person name="Itoh M."/>
            <person name="Kagawa I."/>
            <person name="Kasukawa T."/>
            <person name="Katoh H."/>
            <person name="Kawai J."/>
            <person name="Kojima Y."/>
            <person name="Kondo S."/>
            <person name="Konno H."/>
            <person name="Kouda M."/>
            <person name="Koya S."/>
            <person name="Kurihara C."/>
            <person name="Matsuyama T."/>
            <person name="Miyazaki A."/>
            <person name="Murata M."/>
            <person name="Nakamura M."/>
            <person name="Nishi K."/>
            <person name="Nomura K."/>
            <person name="Numazaki R."/>
            <person name="Ohno M."/>
            <person name="Ohsato N."/>
            <person name="Okazaki Y."/>
            <person name="Saito R."/>
            <person name="Saitoh H."/>
            <person name="Sakai C."/>
            <person name="Sakai K."/>
            <person name="Sakazume N."/>
            <person name="Sano H."/>
            <person name="Sasaki D."/>
            <person name="Shibata K."/>
            <person name="Shinagawa A."/>
            <person name="Shiraki T."/>
            <person name="Sogabe Y."/>
            <person name="Tagami M."/>
            <person name="Tagawa A."/>
            <person name="Takahashi F."/>
            <person name="Takaku-Akahira S."/>
            <person name="Takeda Y."/>
            <person name="Tanaka T."/>
            <person name="Tomaru A."/>
            <person name="Toya T."/>
            <person name="Yasunishi A."/>
            <person name="Muramatsu M."/>
            <person name="Hayashizaki Y."/>
        </authorList>
    </citation>
    <scope>NUCLEOTIDE SEQUENCE</scope>
    <source>
        <strain evidence="1">C57BL/6J</strain>
        <tissue evidence="1">Thymus</tissue>
    </source>
</reference>
<protein>
    <submittedName>
        <fullName evidence="1">Uncharacterized protein</fullName>
    </submittedName>
</protein>
<reference evidence="1" key="3">
    <citation type="journal article" date="2000" name="Genome Res.">
        <title>RIKEN integrated sequence analysis (RISA) system--384-format sequencing pipeline with 384 multicapillary sequencer.</title>
        <authorList>
            <person name="Shibata K."/>
            <person name="Itoh M."/>
            <person name="Aizawa K."/>
            <person name="Nagaoka S."/>
            <person name="Sasaki N."/>
            <person name="Carninci P."/>
            <person name="Konno H."/>
            <person name="Akiyama J."/>
            <person name="Nishi K."/>
            <person name="Kitsunai T."/>
            <person name="Tashiro H."/>
            <person name="Itoh M."/>
            <person name="Sumi N."/>
            <person name="Ishii Y."/>
            <person name="Nakamura S."/>
            <person name="Hazama M."/>
            <person name="Nishine T."/>
            <person name="Harada A."/>
            <person name="Yamamoto R."/>
            <person name="Matsumoto H."/>
            <person name="Sakaguchi S."/>
            <person name="Ikegami T."/>
            <person name="Kashiwagi K."/>
            <person name="Fujiwake S."/>
            <person name="Inoue K."/>
            <person name="Togawa Y."/>
            <person name="Izawa M."/>
            <person name="Ohara E."/>
            <person name="Watahiki M."/>
            <person name="Yoneda Y."/>
            <person name="Ishikawa T."/>
            <person name="Ozawa K."/>
            <person name="Tanaka T."/>
            <person name="Matsuura S."/>
            <person name="Kawai J."/>
            <person name="Okazaki Y."/>
            <person name="Muramatsu M."/>
            <person name="Inoue Y."/>
            <person name="Kira A."/>
            <person name="Hayashizaki Y."/>
        </authorList>
    </citation>
    <scope>NUCLEOTIDE SEQUENCE</scope>
    <source>
        <strain evidence="1">C57BL/6J</strain>
        <tissue evidence="1">Thymus</tissue>
    </source>
</reference>
<dbReference type="AlphaFoldDB" id="Q3V3J8"/>
<proteinExistence type="evidence at transcript level"/>
<evidence type="ECO:0000313" key="2">
    <source>
        <dbReference type="MGI" id="MGI:1351332"/>
    </source>
</evidence>
<reference evidence="1" key="1">
    <citation type="journal article" date="1999" name="Methods Enzymol.">
        <title>High-efficiency full-length cDNA cloning.</title>
        <authorList>
            <person name="Carninci P."/>
            <person name="Hayashizaki Y."/>
        </authorList>
    </citation>
    <scope>NUCLEOTIDE SEQUENCE</scope>
    <source>
        <strain evidence="1">C57BL/6J</strain>
        <tissue evidence="1">Thymus</tissue>
    </source>
</reference>
<reference evidence="1" key="6">
    <citation type="journal article" date="2002" name="Nature">
        <title>Analysis of the mouse transcriptome based on functional annotation of 60,770 full-length cDNAs.</title>
        <authorList>
            <consortium name="The FANTOM Consortium and the RIKEN Genome Exploration Research Group Phase I and II Team"/>
        </authorList>
    </citation>
    <scope>NUCLEOTIDE SEQUENCE</scope>
    <source>
        <strain evidence="1">C57BL/6J</strain>
        <tissue evidence="1">Thymus</tissue>
    </source>
</reference>
<organism evidence="1">
    <name type="scientific">Mus musculus</name>
    <name type="common">Mouse</name>
    <dbReference type="NCBI Taxonomy" id="10090"/>
    <lineage>
        <taxon>Eukaryota</taxon>
        <taxon>Metazoa</taxon>
        <taxon>Chordata</taxon>
        <taxon>Craniata</taxon>
        <taxon>Vertebrata</taxon>
        <taxon>Euteleostomi</taxon>
        <taxon>Mammalia</taxon>
        <taxon>Eutheria</taxon>
        <taxon>Euarchontoglires</taxon>
        <taxon>Glires</taxon>
        <taxon>Rodentia</taxon>
        <taxon>Myomorpha</taxon>
        <taxon>Muroidea</taxon>
        <taxon>Muridae</taxon>
        <taxon>Murinae</taxon>
        <taxon>Mus</taxon>
        <taxon>Mus</taxon>
    </lineage>
</organism>
<reference evidence="1" key="8">
    <citation type="journal article" date="2005" name="Science">
        <title>Antisense Transcription in the Mammalian Transcriptome.</title>
        <authorList>
            <consortium name="RIKEN Genome Exploration Research Group and Genome Science Group (Genome Network Project Core Group) and the FANTOM Consortium"/>
        </authorList>
    </citation>
    <scope>NUCLEOTIDE SEQUENCE</scope>
    <source>
        <strain evidence="1">C57BL/6J</strain>
        <tissue evidence="1">Thymus</tissue>
    </source>
</reference>
<accession>Q3V3J8</accession>
<gene>
    <name evidence="2" type="primary">Azi2</name>
</gene>
<reference evidence="1" key="2">
    <citation type="journal article" date="2000" name="Genome Res.">
        <title>Normalization and subtraction of cap-trapper-selected cDNAs to prepare full-length cDNA libraries for rapid discovery of new genes.</title>
        <authorList>
            <person name="Carninci P."/>
            <person name="Shibata Y."/>
            <person name="Hayatsu N."/>
            <person name="Sugahara Y."/>
            <person name="Shibata K."/>
            <person name="Itoh M."/>
            <person name="Konno H."/>
            <person name="Okazaki Y."/>
            <person name="Muramatsu M."/>
            <person name="Hayashizaki Y."/>
        </authorList>
    </citation>
    <scope>NUCLEOTIDE SEQUENCE</scope>
    <source>
        <strain evidence="1">C57BL/6J</strain>
        <tissue evidence="1">Thymus</tissue>
    </source>
</reference>
<evidence type="ECO:0000313" key="1">
    <source>
        <dbReference type="EMBL" id="BAE43305.1"/>
    </source>
</evidence>
<dbReference type="MGI" id="MGI:1351332">
    <property type="gene designation" value="Azi2"/>
</dbReference>
<sequence>MCSEPPVWSFSAGQLFVLHRAAYTLLDMTFEKVNAN</sequence>
<dbReference type="EMBL" id="AK039794">
    <property type="protein sequence ID" value="BAE43305.1"/>
    <property type="molecule type" value="mRNA"/>
</dbReference>
<name>Q3V3J8_MOUSE</name>